<dbReference type="Proteomes" id="UP000648352">
    <property type="component" value="Unassembled WGS sequence"/>
</dbReference>
<protein>
    <submittedName>
        <fullName evidence="1">YcaQ family DNA glycosylase</fullName>
    </submittedName>
</protein>
<comment type="caution">
    <text evidence="1">The sequence shown here is derived from an EMBL/GenBank/DDBJ whole genome shotgun (WGS) entry which is preliminary data.</text>
</comment>
<gene>
    <name evidence="1" type="ORF">H9651_04435</name>
</gene>
<evidence type="ECO:0000313" key="1">
    <source>
        <dbReference type="EMBL" id="MBD7956874.1"/>
    </source>
</evidence>
<name>A0ABR8S058_9MICO</name>
<dbReference type="PANTHER" id="PTHR30528">
    <property type="entry name" value="CYTOPLASMIC PROTEIN"/>
    <property type="match status" value="1"/>
</dbReference>
<evidence type="ECO:0000313" key="2">
    <source>
        <dbReference type="Proteomes" id="UP000648352"/>
    </source>
</evidence>
<dbReference type="InterPro" id="IPR009351">
    <property type="entry name" value="AlkZ-like"/>
</dbReference>
<sequence>MPSRCEARWAGRRRCRWSCSCAARRRRRRCAAFRRSRSPRHSRVARSASDARPPVSERLARLCAVSLTPTPKRSARLSGAEARRIALAAQGFTRQRPAVVGTRQLNLALARMATLQIDSVNVFARSHYLPLFSRLGAYDTGLLDRLLFARRAPYTEYWAHVASFIPLGDWGLFAFRHDDLRARYGQRAQRWFHEHRGVVEDVRAQLAARGPLRPAEIDRETTTAQRGPWWDWDAVKRALEYLWLFGEVAVAGRRGFERTYALVEHVIPDAARAPVPREVAIRELVARAAAAYGVATASDLADYWRLADRPAVLRAITDHVEAGTLEPVTVAGWQTAGRPAAAWRHRDATLPRRLDATALLTPFDPVVWFRDRAERLFDFEYRIEIYTPAHKRRYGYYSLPVLVGDDIVGRVDLKADRARSTLLVQSAWWEHGRPAHAAERLAQELRLAARWQGLERVSVGRWGDATDDIADALSGALRHERTTAEPAPVPVGDTVEG</sequence>
<dbReference type="Pfam" id="PF06224">
    <property type="entry name" value="AlkZ-like"/>
    <property type="match status" value="1"/>
</dbReference>
<keyword evidence="2" id="KW-1185">Reference proteome</keyword>
<organism evidence="1 2">
    <name type="scientific">Microbacterium pullorum</name>
    <dbReference type="NCBI Taxonomy" id="2762236"/>
    <lineage>
        <taxon>Bacteria</taxon>
        <taxon>Bacillati</taxon>
        <taxon>Actinomycetota</taxon>
        <taxon>Actinomycetes</taxon>
        <taxon>Micrococcales</taxon>
        <taxon>Microbacteriaceae</taxon>
        <taxon>Microbacterium</taxon>
    </lineage>
</organism>
<accession>A0ABR8S058</accession>
<proteinExistence type="predicted"/>
<dbReference type="EMBL" id="JACSQP010000002">
    <property type="protein sequence ID" value="MBD7956874.1"/>
    <property type="molecule type" value="Genomic_DNA"/>
</dbReference>
<reference evidence="1 2" key="1">
    <citation type="submission" date="2020-08" db="EMBL/GenBank/DDBJ databases">
        <title>A Genomic Blueprint of the Chicken Gut Microbiome.</title>
        <authorList>
            <person name="Gilroy R."/>
            <person name="Ravi A."/>
            <person name="Getino M."/>
            <person name="Pursley I."/>
            <person name="Horton D.L."/>
            <person name="Alikhan N.-F."/>
            <person name="Baker D."/>
            <person name="Gharbi K."/>
            <person name="Hall N."/>
            <person name="Watson M."/>
            <person name="Adriaenssens E.M."/>
            <person name="Foster-Nyarko E."/>
            <person name="Jarju S."/>
            <person name="Secka A."/>
            <person name="Antonio M."/>
            <person name="Oren A."/>
            <person name="Chaudhuri R."/>
            <person name="La Ragione R.M."/>
            <person name="Hildebrand F."/>
            <person name="Pallen M.J."/>
        </authorList>
    </citation>
    <scope>NUCLEOTIDE SEQUENCE [LARGE SCALE GENOMIC DNA]</scope>
    <source>
        <strain evidence="1 2">Sa4CUA7</strain>
    </source>
</reference>
<dbReference type="PANTHER" id="PTHR30528:SF0">
    <property type="entry name" value="CYTOPLASMIC PROTEIN"/>
    <property type="match status" value="1"/>
</dbReference>